<feature type="non-terminal residue" evidence="2">
    <location>
        <position position="1"/>
    </location>
</feature>
<keyword evidence="1" id="KW-0732">Signal</keyword>
<dbReference type="AlphaFoldDB" id="A0A8S2FVW3"/>
<name>A0A8S2FVW3_9BILA</name>
<gene>
    <name evidence="2" type="ORF">OVA965_LOCUS40531</name>
    <name evidence="3" type="ORF">TMI583_LOCUS41981</name>
</gene>
<evidence type="ECO:0008006" key="5">
    <source>
        <dbReference type="Google" id="ProtNLM"/>
    </source>
</evidence>
<protein>
    <recommendedName>
        <fullName evidence="5">Asl1-like glycosyl hydrolase catalytic domain-containing protein</fullName>
    </recommendedName>
</protein>
<dbReference type="InterPro" id="IPR017853">
    <property type="entry name" value="GH"/>
</dbReference>
<proteinExistence type="predicted"/>
<dbReference type="Proteomes" id="UP000677228">
    <property type="component" value="Unassembled WGS sequence"/>
</dbReference>
<evidence type="ECO:0000256" key="1">
    <source>
        <dbReference type="SAM" id="SignalP"/>
    </source>
</evidence>
<dbReference type="SUPFAM" id="SSF51445">
    <property type="entry name" value="(Trans)glycosidases"/>
    <property type="match status" value="1"/>
</dbReference>
<reference evidence="2" key="1">
    <citation type="submission" date="2021-02" db="EMBL/GenBank/DDBJ databases">
        <authorList>
            <person name="Nowell W R."/>
        </authorList>
    </citation>
    <scope>NUCLEOTIDE SEQUENCE</scope>
</reference>
<dbReference type="Proteomes" id="UP000682733">
    <property type="component" value="Unassembled WGS sequence"/>
</dbReference>
<dbReference type="EMBL" id="CAJOBA010067192">
    <property type="protein sequence ID" value="CAF4369673.1"/>
    <property type="molecule type" value="Genomic_DNA"/>
</dbReference>
<feature type="non-terminal residue" evidence="2">
    <location>
        <position position="269"/>
    </location>
</feature>
<comment type="caution">
    <text evidence="2">The sequence shown here is derived from an EMBL/GenBank/DDBJ whole genome shotgun (WGS) entry which is preliminary data.</text>
</comment>
<organism evidence="2 4">
    <name type="scientific">Didymodactylos carnosus</name>
    <dbReference type="NCBI Taxonomy" id="1234261"/>
    <lineage>
        <taxon>Eukaryota</taxon>
        <taxon>Metazoa</taxon>
        <taxon>Spiralia</taxon>
        <taxon>Gnathifera</taxon>
        <taxon>Rotifera</taxon>
        <taxon>Eurotatoria</taxon>
        <taxon>Bdelloidea</taxon>
        <taxon>Philodinida</taxon>
        <taxon>Philodinidae</taxon>
        <taxon>Didymodactylos</taxon>
    </lineage>
</organism>
<evidence type="ECO:0000313" key="2">
    <source>
        <dbReference type="EMBL" id="CAF1573930.1"/>
    </source>
</evidence>
<evidence type="ECO:0000313" key="4">
    <source>
        <dbReference type="Proteomes" id="UP000677228"/>
    </source>
</evidence>
<evidence type="ECO:0000313" key="3">
    <source>
        <dbReference type="EMBL" id="CAF4369673.1"/>
    </source>
</evidence>
<dbReference type="Gene3D" id="3.20.20.80">
    <property type="entry name" value="Glycosidases"/>
    <property type="match status" value="1"/>
</dbReference>
<accession>A0A8S2FVW3</accession>
<feature type="signal peptide" evidence="1">
    <location>
        <begin position="1"/>
        <end position="20"/>
    </location>
</feature>
<feature type="chain" id="PRO_5036273540" description="Asl1-like glycosyl hydrolase catalytic domain-containing protein" evidence="1">
    <location>
        <begin position="21"/>
        <end position="269"/>
    </location>
</feature>
<dbReference type="EMBL" id="CAJNOK010044319">
    <property type="protein sequence ID" value="CAF1573930.1"/>
    <property type="molecule type" value="Genomic_DNA"/>
</dbReference>
<sequence length="269" mass="30545">MYDFLHLFLTLLLIVNSVHGSNRRTWAGANSFFAWNLPQSEQIQLIQTLASTQIKVLRIFIATIDSKQAGSNAMGADDLERYQVGKYDDNVLNQIDQLIVNLAKQDMYIRARHILTHVNPYYNRQWGSLSQAIFSIQIENESQGHMNKYTSDWLCDLSIRIRPLVSNGVLLSSGGGTEFGNSLRLEYFQCKALDLIGLHDYTTNYNFAVSKVKEAVQLAQTYGKRVYVEEFGDRGDKQMESALNSVAYAAHGNGVPWVIWQVVPNARWN</sequence>